<feature type="domain" description="Alpha/beta hydrolase fold-3" evidence="2">
    <location>
        <begin position="46"/>
        <end position="90"/>
    </location>
</feature>
<reference evidence="3 4" key="1">
    <citation type="journal article" date="2023" name="Hortic Res">
        <title>Pangenome of water caltrop reveals structural variations and asymmetric subgenome divergence after allopolyploidization.</title>
        <authorList>
            <person name="Zhang X."/>
            <person name="Chen Y."/>
            <person name="Wang L."/>
            <person name="Yuan Y."/>
            <person name="Fang M."/>
            <person name="Shi L."/>
            <person name="Lu R."/>
            <person name="Comes H.P."/>
            <person name="Ma Y."/>
            <person name="Chen Y."/>
            <person name="Huang G."/>
            <person name="Zhou Y."/>
            <person name="Zheng Z."/>
            <person name="Qiu Y."/>
        </authorList>
    </citation>
    <scope>NUCLEOTIDE SEQUENCE [LARGE SCALE GENOMIC DNA]</scope>
    <source>
        <strain evidence="3">F231</strain>
    </source>
</reference>
<dbReference type="InterPro" id="IPR013094">
    <property type="entry name" value="AB_hydrolase_3"/>
</dbReference>
<evidence type="ECO:0000313" key="3">
    <source>
        <dbReference type="EMBL" id="KAK4801196.1"/>
    </source>
</evidence>
<dbReference type="PANTHER" id="PTHR23024">
    <property type="entry name" value="ARYLACETAMIDE DEACETYLASE"/>
    <property type="match status" value="1"/>
</dbReference>
<comment type="caution">
    <text evidence="3">The sequence shown here is derived from an EMBL/GenBank/DDBJ whole genome shotgun (WGS) entry which is preliminary data.</text>
</comment>
<dbReference type="AlphaFoldDB" id="A0AAN7RKD7"/>
<dbReference type="InterPro" id="IPR050466">
    <property type="entry name" value="Carboxylest/Gibb_receptor"/>
</dbReference>
<dbReference type="Pfam" id="PF07859">
    <property type="entry name" value="Abhydrolase_3"/>
    <property type="match status" value="1"/>
</dbReference>
<name>A0AAN7RKD7_TRANT</name>
<proteinExistence type="inferred from homology"/>
<sequence length="114" mass="12401">MAPEIAPNSTESSTRYKSKDVVIDALKPITARLFVPSSLSFTSPVLVYFHGGGFCIGSTTWFGYHHFLGDLCAAAGCIVLSVDYRLAPEHLGGIRCLLCRHERPILGPQHSGRL</sequence>
<evidence type="ECO:0000313" key="4">
    <source>
        <dbReference type="Proteomes" id="UP001346149"/>
    </source>
</evidence>
<organism evidence="3 4">
    <name type="scientific">Trapa natans</name>
    <name type="common">Water chestnut</name>
    <dbReference type="NCBI Taxonomy" id="22666"/>
    <lineage>
        <taxon>Eukaryota</taxon>
        <taxon>Viridiplantae</taxon>
        <taxon>Streptophyta</taxon>
        <taxon>Embryophyta</taxon>
        <taxon>Tracheophyta</taxon>
        <taxon>Spermatophyta</taxon>
        <taxon>Magnoliopsida</taxon>
        <taxon>eudicotyledons</taxon>
        <taxon>Gunneridae</taxon>
        <taxon>Pentapetalae</taxon>
        <taxon>rosids</taxon>
        <taxon>malvids</taxon>
        <taxon>Myrtales</taxon>
        <taxon>Lythraceae</taxon>
        <taxon>Trapa</taxon>
    </lineage>
</organism>
<dbReference type="InterPro" id="IPR029058">
    <property type="entry name" value="AB_hydrolase_fold"/>
</dbReference>
<keyword evidence="4" id="KW-1185">Reference proteome</keyword>
<comment type="similarity">
    <text evidence="1">Belongs to the 'GDXG' lipolytic enzyme family.</text>
</comment>
<dbReference type="Proteomes" id="UP001346149">
    <property type="component" value="Unassembled WGS sequence"/>
</dbReference>
<dbReference type="Gene3D" id="3.40.50.1820">
    <property type="entry name" value="alpha/beta hydrolase"/>
    <property type="match status" value="1"/>
</dbReference>
<dbReference type="SUPFAM" id="SSF53474">
    <property type="entry name" value="alpha/beta-Hydrolases"/>
    <property type="match status" value="1"/>
</dbReference>
<evidence type="ECO:0000256" key="1">
    <source>
        <dbReference type="ARBA" id="ARBA00010515"/>
    </source>
</evidence>
<gene>
    <name evidence="3" type="ORF">SAY86_021683</name>
</gene>
<dbReference type="EMBL" id="JAXQNO010000003">
    <property type="protein sequence ID" value="KAK4801196.1"/>
    <property type="molecule type" value="Genomic_DNA"/>
</dbReference>
<accession>A0AAN7RKD7</accession>
<dbReference type="GO" id="GO:0016787">
    <property type="term" value="F:hydrolase activity"/>
    <property type="evidence" value="ECO:0007669"/>
    <property type="project" value="InterPro"/>
</dbReference>
<evidence type="ECO:0000259" key="2">
    <source>
        <dbReference type="Pfam" id="PF07859"/>
    </source>
</evidence>
<dbReference type="PANTHER" id="PTHR23024:SF635">
    <property type="entry name" value="OS07G0162700 PROTEIN"/>
    <property type="match status" value="1"/>
</dbReference>
<protein>
    <recommendedName>
        <fullName evidence="2">Alpha/beta hydrolase fold-3 domain-containing protein</fullName>
    </recommendedName>
</protein>